<accession>A0A4Q9DCF8</accession>
<keyword evidence="3" id="KW-1185">Reference proteome</keyword>
<protein>
    <submittedName>
        <fullName evidence="2">Uncharacterized protein</fullName>
    </submittedName>
</protein>
<name>A0A4Q9DCF8_9BACL</name>
<organism evidence="2 3">
    <name type="scientific">Paenibacillus thalictri</name>
    <dbReference type="NCBI Taxonomy" id="2527873"/>
    <lineage>
        <taxon>Bacteria</taxon>
        <taxon>Bacillati</taxon>
        <taxon>Bacillota</taxon>
        <taxon>Bacilli</taxon>
        <taxon>Bacillales</taxon>
        <taxon>Paenibacillaceae</taxon>
        <taxon>Paenibacillus</taxon>
    </lineage>
</organism>
<feature type="transmembrane region" description="Helical" evidence="1">
    <location>
        <begin position="43"/>
        <end position="69"/>
    </location>
</feature>
<dbReference type="OrthoDB" id="2647690at2"/>
<evidence type="ECO:0000256" key="1">
    <source>
        <dbReference type="SAM" id="Phobius"/>
    </source>
</evidence>
<dbReference type="EMBL" id="SIRE01000049">
    <property type="protein sequence ID" value="TBL68202.1"/>
    <property type="molecule type" value="Genomic_DNA"/>
</dbReference>
<gene>
    <name evidence="2" type="ORF">EYB31_38635</name>
</gene>
<evidence type="ECO:0000313" key="2">
    <source>
        <dbReference type="EMBL" id="TBL68202.1"/>
    </source>
</evidence>
<keyword evidence="1" id="KW-0472">Membrane</keyword>
<dbReference type="RefSeq" id="WP_131018953.1">
    <property type="nucleotide sequence ID" value="NZ_SIRE01000049.1"/>
</dbReference>
<evidence type="ECO:0000313" key="3">
    <source>
        <dbReference type="Proteomes" id="UP000293142"/>
    </source>
</evidence>
<dbReference type="Proteomes" id="UP000293142">
    <property type="component" value="Unassembled WGS sequence"/>
</dbReference>
<proteinExistence type="predicted"/>
<keyword evidence="1" id="KW-1133">Transmembrane helix</keyword>
<reference evidence="2 3" key="1">
    <citation type="submission" date="2019-02" db="EMBL/GenBank/DDBJ databases">
        <title>Paenibacillus sp. nov., isolated from surface-sterilized tissue of Thalictrum simplex L.</title>
        <authorList>
            <person name="Tuo L."/>
        </authorList>
    </citation>
    <scope>NUCLEOTIDE SEQUENCE [LARGE SCALE GENOMIC DNA]</scope>
    <source>
        <strain evidence="2 3">N2SHLJ1</strain>
    </source>
</reference>
<keyword evidence="1" id="KW-0812">Transmembrane</keyword>
<dbReference type="AlphaFoldDB" id="A0A4Q9DCF8"/>
<sequence>MLYELMTLAIAVVVIGLFWAVPQIRNLNRRDSSASGDVIKHPVAANPALIGIILFPIVVVIGAMIWMYYYP</sequence>
<comment type="caution">
    <text evidence="2">The sequence shown here is derived from an EMBL/GenBank/DDBJ whole genome shotgun (WGS) entry which is preliminary data.</text>
</comment>
<feature type="transmembrane region" description="Helical" evidence="1">
    <location>
        <begin position="6"/>
        <end position="22"/>
    </location>
</feature>